<reference evidence="3" key="2">
    <citation type="journal article" date="2023" name="Science">
        <title>Genomic signatures of disease resistance in endangered staghorn corals.</title>
        <authorList>
            <person name="Vollmer S.V."/>
            <person name="Selwyn J.D."/>
            <person name="Despard B.A."/>
            <person name="Roesel C.L."/>
        </authorList>
    </citation>
    <scope>NUCLEOTIDE SEQUENCE</scope>
    <source>
        <strain evidence="3">K2</strain>
    </source>
</reference>
<comment type="caution">
    <text evidence="3">The sequence shown here is derived from an EMBL/GenBank/DDBJ whole genome shotgun (WGS) entry which is preliminary data.</text>
</comment>
<sequence>MKTMTELARKEVELKYARIEAEKKLEMERKRWEVEELQQLRSYESAKAVADAVFKLEEKEKSPDLLDLRQFEIPDDTKEERTRDYISSLSTASSECNFIPLPYSFQPVVKDEYASSQQRVQPGDKRLQINPEQGAKNSDPKKLEEKIVTHASSITPVNPQDSRPTSSDSPQATDEAHHQGIAEAIAEGMEAARLPTPQLKVSSGDPLDWPTWKAAFESVIEKRTVNSNEKILYLLQFLSGPPKKIVEGYQFVQTQDAYREAKGTLERRFGHPAVVAEAFRKRLENWPRISPRDGIALRDFADFLKTCELAMRSIEDLETLNKQHGNKQLVKVLPSWAHPKWGVRVRDYQLKNGDSKFPPFSEFVRFVTEIAEVQCLPVLSSLATNESVKESKPRIYKGRVRPRRNGEVSTLAARVKEKQAIPKDEKKVYCHWCGSTSHGLDLCQEFMKKPRKEITQFIIRKGLCLKCLTHGHISKENKCESVPSCAKCNQPHLTCLHMDKKNNTDEAERYNPEAAAKCSQASSAESSHTSEDHVTVKCTGICSVEGQQDGQDQSLIVPVWVSSSAKPEESVLTYALIDSQSNATFITEQLIKSLMVDGVKSHLQLSTMHKEDEIIQCKKVQGLAVADLKKQVSIPLPKVYTRNAIPYKPSQIPKPEVALQWDHLNCIAQELMPYRGDLEVGLLIGTNCPKAIKPRQVIPGADNDPYGIKTDLGWGIVGREHFLPLRTVDSHCGEP</sequence>
<feature type="region of interest" description="Disordered" evidence="2">
    <location>
        <begin position="114"/>
        <end position="177"/>
    </location>
</feature>
<keyword evidence="4" id="KW-1185">Reference proteome</keyword>
<organism evidence="3 4">
    <name type="scientific">Acropora cervicornis</name>
    <name type="common">Staghorn coral</name>
    <dbReference type="NCBI Taxonomy" id="6130"/>
    <lineage>
        <taxon>Eukaryota</taxon>
        <taxon>Metazoa</taxon>
        <taxon>Cnidaria</taxon>
        <taxon>Anthozoa</taxon>
        <taxon>Hexacorallia</taxon>
        <taxon>Scleractinia</taxon>
        <taxon>Astrocoeniina</taxon>
        <taxon>Acroporidae</taxon>
        <taxon>Acropora</taxon>
    </lineage>
</organism>
<dbReference type="AlphaFoldDB" id="A0AAD9V576"/>
<proteinExistence type="predicted"/>
<feature type="coiled-coil region" evidence="1">
    <location>
        <begin position="9"/>
        <end position="40"/>
    </location>
</feature>
<evidence type="ECO:0000256" key="2">
    <source>
        <dbReference type="SAM" id="MobiDB-lite"/>
    </source>
</evidence>
<dbReference type="PANTHER" id="PTHR47331:SF5">
    <property type="entry name" value="RIBONUCLEASE H"/>
    <property type="match status" value="1"/>
</dbReference>
<dbReference type="PANTHER" id="PTHR47331">
    <property type="entry name" value="PHD-TYPE DOMAIN-CONTAINING PROTEIN"/>
    <property type="match status" value="1"/>
</dbReference>
<protein>
    <submittedName>
        <fullName evidence="3">Uncharacterized protein</fullName>
    </submittedName>
</protein>
<evidence type="ECO:0000313" key="4">
    <source>
        <dbReference type="Proteomes" id="UP001249851"/>
    </source>
</evidence>
<feature type="non-terminal residue" evidence="3">
    <location>
        <position position="1"/>
    </location>
</feature>
<dbReference type="InterPro" id="IPR005312">
    <property type="entry name" value="DUF1759"/>
</dbReference>
<accession>A0AAD9V576</accession>
<gene>
    <name evidence="3" type="ORF">P5673_015071</name>
</gene>
<name>A0AAD9V576_ACRCE</name>
<reference evidence="3" key="1">
    <citation type="journal article" date="2023" name="G3 (Bethesda)">
        <title>Whole genome assembly and annotation of the endangered Caribbean coral Acropora cervicornis.</title>
        <authorList>
            <person name="Selwyn J.D."/>
            <person name="Vollmer S.V."/>
        </authorList>
    </citation>
    <scope>NUCLEOTIDE SEQUENCE</scope>
    <source>
        <strain evidence="3">K2</strain>
    </source>
</reference>
<keyword evidence="1" id="KW-0175">Coiled coil</keyword>
<evidence type="ECO:0000256" key="1">
    <source>
        <dbReference type="SAM" id="Coils"/>
    </source>
</evidence>
<dbReference type="Proteomes" id="UP001249851">
    <property type="component" value="Unassembled WGS sequence"/>
</dbReference>
<feature type="compositionally biased region" description="Polar residues" evidence="2">
    <location>
        <begin position="150"/>
        <end position="172"/>
    </location>
</feature>
<dbReference type="Pfam" id="PF03564">
    <property type="entry name" value="DUF1759"/>
    <property type="match status" value="1"/>
</dbReference>
<evidence type="ECO:0000313" key="3">
    <source>
        <dbReference type="EMBL" id="KAK2561709.1"/>
    </source>
</evidence>
<dbReference type="EMBL" id="JARQWQ010000031">
    <property type="protein sequence ID" value="KAK2561709.1"/>
    <property type="molecule type" value="Genomic_DNA"/>
</dbReference>
<feature type="compositionally biased region" description="Basic and acidic residues" evidence="2">
    <location>
        <begin position="138"/>
        <end position="148"/>
    </location>
</feature>